<dbReference type="Gene3D" id="6.10.250.2220">
    <property type="match status" value="1"/>
</dbReference>
<organism evidence="2 3">
    <name type="scientific">Mesotoga prima MesG1.Ag.4.2</name>
    <dbReference type="NCBI Taxonomy" id="660470"/>
    <lineage>
        <taxon>Bacteria</taxon>
        <taxon>Thermotogati</taxon>
        <taxon>Thermotogota</taxon>
        <taxon>Thermotogae</taxon>
        <taxon>Kosmotogales</taxon>
        <taxon>Kosmotogaceae</taxon>
        <taxon>Mesotoga</taxon>
    </lineage>
</organism>
<dbReference type="EMBL" id="CP003532">
    <property type="protein sequence ID" value="AFK06942.1"/>
    <property type="molecule type" value="Genomic_DNA"/>
</dbReference>
<gene>
    <name evidence="2" type="ORF">Theba_1254</name>
</gene>
<dbReference type="eggNOG" id="ENOG5032S0N">
    <property type="taxonomic scope" value="Bacteria"/>
</dbReference>
<dbReference type="AlphaFoldDB" id="I2F4T9"/>
<proteinExistence type="predicted"/>
<dbReference type="InterPro" id="IPR016176">
    <property type="entry name" value="Cbl-dep_enz_cat"/>
</dbReference>
<sequence>MMSIQRSDDFEKRSVHLKNLTDEELDRRFWELADKIVEPLIDLAKANTSPSIERSVLLRMGLDSLQAGSIVTKAVEHGLLGKGAGNIVLTYAKMNSLTLEKAVEELAVGKGWEALVSNFRGGDRNVARQ</sequence>
<dbReference type="KEGG" id="mpg:Theba_1254"/>
<keyword evidence="3" id="KW-1185">Reference proteome</keyword>
<dbReference type="Gene3D" id="1.10.8.1000">
    <property type="entry name" value="Ornithine 4,5 aminomutase S component, alpha subunit-like"/>
    <property type="match status" value="1"/>
</dbReference>
<feature type="domain" description="D-Lysine 5,6-aminomutase alpha subunit" evidence="1">
    <location>
        <begin position="5"/>
        <end position="119"/>
    </location>
</feature>
<evidence type="ECO:0000259" key="1">
    <source>
        <dbReference type="Pfam" id="PF16552"/>
    </source>
</evidence>
<dbReference type="SUPFAM" id="SSF51703">
    <property type="entry name" value="Cobalamin (vitamin B12)-dependent enzymes"/>
    <property type="match status" value="1"/>
</dbReference>
<name>I2F4T9_9BACT</name>
<dbReference type="Pfam" id="PF16552">
    <property type="entry name" value="OAM_alpha"/>
    <property type="match status" value="1"/>
</dbReference>
<evidence type="ECO:0000313" key="3">
    <source>
        <dbReference type="Proteomes" id="UP000002881"/>
    </source>
</evidence>
<dbReference type="HOGENOM" id="CLU_153213_0_0_0"/>
<dbReference type="GO" id="GO:0003824">
    <property type="term" value="F:catalytic activity"/>
    <property type="evidence" value="ECO:0007669"/>
    <property type="project" value="InterPro"/>
</dbReference>
<dbReference type="GO" id="GO:0031419">
    <property type="term" value="F:cobalamin binding"/>
    <property type="evidence" value="ECO:0007669"/>
    <property type="project" value="InterPro"/>
</dbReference>
<dbReference type="Proteomes" id="UP000002881">
    <property type="component" value="Chromosome"/>
</dbReference>
<dbReference type="RefSeq" id="WP_014730923.1">
    <property type="nucleotide sequence ID" value="NC_017934.1"/>
</dbReference>
<protein>
    <recommendedName>
        <fullName evidence="1">D-Lysine 5,6-aminomutase alpha subunit domain-containing protein</fullName>
    </recommendedName>
</protein>
<dbReference type="InterPro" id="IPR015130">
    <property type="entry name" value="Lys-AminoMut_A"/>
</dbReference>
<accession>I2F4T9</accession>
<dbReference type="STRING" id="660470.Theba_1254"/>
<reference evidence="2 3" key="1">
    <citation type="journal article" date="2012" name="Genome Biol. Evol.">
        <title>Genome Sequence of the Mesophilic Thermotogales Bacterium Mesotoga prima MesG1.Ag.4.2 Reveals the Largest Thermotogales Genome To Date.</title>
        <authorList>
            <person name="Zhaxybayeva O."/>
            <person name="Swithers K.S."/>
            <person name="Foght J."/>
            <person name="Green A.G."/>
            <person name="Bruce D."/>
            <person name="Detter C."/>
            <person name="Han S."/>
            <person name="Teshima H."/>
            <person name="Han J."/>
            <person name="Woyke T."/>
            <person name="Pitluck S."/>
            <person name="Nolan M."/>
            <person name="Ivanova N."/>
            <person name="Pati A."/>
            <person name="Land M.L."/>
            <person name="Dlutek M."/>
            <person name="Doolittle W.F."/>
            <person name="Noll K.M."/>
            <person name="Nesbo C.L."/>
        </authorList>
    </citation>
    <scope>NUCLEOTIDE SEQUENCE [LARGE SCALE GENOMIC DNA]</scope>
    <source>
        <strain evidence="3">mesG1.Ag.4.2</strain>
    </source>
</reference>
<evidence type="ECO:0000313" key="2">
    <source>
        <dbReference type="EMBL" id="AFK06942.1"/>
    </source>
</evidence>
<dbReference type="GeneID" id="87107061"/>